<dbReference type="PROSITE" id="PS51257">
    <property type="entry name" value="PROKAR_LIPOPROTEIN"/>
    <property type="match status" value="1"/>
</dbReference>
<name>A0A085ZR28_9FLAO</name>
<evidence type="ECO:0000259" key="6">
    <source>
        <dbReference type="PROSITE" id="PS51296"/>
    </source>
</evidence>
<evidence type="ECO:0000256" key="3">
    <source>
        <dbReference type="ARBA" id="ARBA00023004"/>
    </source>
</evidence>
<evidence type="ECO:0000256" key="5">
    <source>
        <dbReference type="SAM" id="SignalP"/>
    </source>
</evidence>
<keyword evidence="8" id="KW-1185">Reference proteome</keyword>
<reference evidence="7 8" key="1">
    <citation type="submission" date="2014-07" db="EMBL/GenBank/DDBJ databases">
        <title>Genome of Flavobacterium reichenbachii LMG 25512.</title>
        <authorList>
            <person name="Stropko S.J."/>
            <person name="Pipes S.E."/>
            <person name="Newman J.D."/>
        </authorList>
    </citation>
    <scope>NUCLEOTIDE SEQUENCE [LARGE SCALE GENOMIC DNA]</scope>
    <source>
        <strain evidence="7 8">LMG 25512</strain>
    </source>
</reference>
<feature type="chain" id="PRO_5001801629" description="Rieske domain-containing protein" evidence="5">
    <location>
        <begin position="22"/>
        <end position="138"/>
    </location>
</feature>
<feature type="signal peptide" evidence="5">
    <location>
        <begin position="1"/>
        <end position="21"/>
    </location>
</feature>
<dbReference type="PROSITE" id="PS51296">
    <property type="entry name" value="RIESKE"/>
    <property type="match status" value="1"/>
</dbReference>
<proteinExistence type="predicted"/>
<dbReference type="GO" id="GO:0046872">
    <property type="term" value="F:metal ion binding"/>
    <property type="evidence" value="ECO:0007669"/>
    <property type="project" value="UniProtKB-KW"/>
</dbReference>
<dbReference type="AlphaFoldDB" id="A0A085ZR28"/>
<dbReference type="GO" id="GO:0051537">
    <property type="term" value="F:2 iron, 2 sulfur cluster binding"/>
    <property type="evidence" value="ECO:0007669"/>
    <property type="project" value="UniProtKB-KW"/>
</dbReference>
<dbReference type="OrthoDB" id="1201186at2"/>
<comment type="caution">
    <text evidence="7">The sequence shown here is derived from an EMBL/GenBank/DDBJ whole genome shotgun (WGS) entry which is preliminary data.</text>
</comment>
<gene>
    <name evidence="7" type="ORF">IW19_15850</name>
</gene>
<dbReference type="InterPro" id="IPR017941">
    <property type="entry name" value="Rieske_2Fe-2S"/>
</dbReference>
<evidence type="ECO:0000256" key="4">
    <source>
        <dbReference type="ARBA" id="ARBA00023014"/>
    </source>
</evidence>
<dbReference type="InterPro" id="IPR036922">
    <property type="entry name" value="Rieske_2Fe-2S_sf"/>
</dbReference>
<keyword evidence="4" id="KW-0411">Iron-sulfur</keyword>
<sequence length="138" mass="15188">MKKICLFIVFISVLFSCSDSSNSNKNPNIPNYSINAYLDYNLPLYNNLKFISNPVFVSNYGAKGLIVMKTGEGTYNAFDAACPNQALASCTAMTIDGINAVCSCDKTSYNLFTGQGGQEYPMKQYRVELTGTVIHVYN</sequence>
<evidence type="ECO:0000256" key="1">
    <source>
        <dbReference type="ARBA" id="ARBA00022714"/>
    </source>
</evidence>
<accession>A0A085ZR28</accession>
<feature type="domain" description="Rieske" evidence="6">
    <location>
        <begin position="45"/>
        <end position="136"/>
    </location>
</feature>
<dbReference type="RefSeq" id="WP_035685869.1">
    <property type="nucleotide sequence ID" value="NZ_JPRL01000001.1"/>
</dbReference>
<dbReference type="Gene3D" id="2.102.10.10">
    <property type="entry name" value="Rieske [2Fe-2S] iron-sulphur domain"/>
    <property type="match status" value="1"/>
</dbReference>
<evidence type="ECO:0000313" key="8">
    <source>
        <dbReference type="Proteomes" id="UP000028715"/>
    </source>
</evidence>
<protein>
    <recommendedName>
        <fullName evidence="6">Rieske domain-containing protein</fullName>
    </recommendedName>
</protein>
<organism evidence="7 8">
    <name type="scientific">Flavobacterium reichenbachii</name>
    <dbReference type="NCBI Taxonomy" id="362418"/>
    <lineage>
        <taxon>Bacteria</taxon>
        <taxon>Pseudomonadati</taxon>
        <taxon>Bacteroidota</taxon>
        <taxon>Flavobacteriia</taxon>
        <taxon>Flavobacteriales</taxon>
        <taxon>Flavobacteriaceae</taxon>
        <taxon>Flavobacterium</taxon>
    </lineage>
</organism>
<keyword evidence="2" id="KW-0479">Metal-binding</keyword>
<evidence type="ECO:0000256" key="2">
    <source>
        <dbReference type="ARBA" id="ARBA00022723"/>
    </source>
</evidence>
<dbReference type="STRING" id="362418.IW19_15850"/>
<keyword evidence="3" id="KW-0408">Iron</keyword>
<keyword evidence="5" id="KW-0732">Signal</keyword>
<dbReference type="SUPFAM" id="SSF50022">
    <property type="entry name" value="ISP domain"/>
    <property type="match status" value="1"/>
</dbReference>
<dbReference type="eggNOG" id="COG2146">
    <property type="taxonomic scope" value="Bacteria"/>
</dbReference>
<evidence type="ECO:0000313" key="7">
    <source>
        <dbReference type="EMBL" id="KFF06892.1"/>
    </source>
</evidence>
<keyword evidence="1" id="KW-0001">2Fe-2S</keyword>
<dbReference type="EMBL" id="JPRL01000001">
    <property type="protein sequence ID" value="KFF06892.1"/>
    <property type="molecule type" value="Genomic_DNA"/>
</dbReference>
<dbReference type="Proteomes" id="UP000028715">
    <property type="component" value="Unassembled WGS sequence"/>
</dbReference>